<feature type="transmembrane region" description="Helical" evidence="10">
    <location>
        <begin position="67"/>
        <end position="84"/>
    </location>
</feature>
<evidence type="ECO:0000256" key="7">
    <source>
        <dbReference type="ARBA" id="ARBA00023136"/>
    </source>
</evidence>
<comment type="subcellular location">
    <subcellularLocation>
        <location evidence="1">Membrane</location>
        <topology evidence="1">Multi-pass membrane protein</topology>
    </subcellularLocation>
</comment>
<gene>
    <name evidence="11" type="ORF">RJ641_016591</name>
</gene>
<evidence type="ECO:0000256" key="5">
    <source>
        <dbReference type="ARBA" id="ARBA00022989"/>
    </source>
</evidence>
<proteinExistence type="inferred from homology"/>
<feature type="transmembrane region" description="Helical" evidence="10">
    <location>
        <begin position="207"/>
        <end position="228"/>
    </location>
</feature>
<dbReference type="InterPro" id="IPR020966">
    <property type="entry name" value="ALMT"/>
</dbReference>
<sequence length="490" mass="53679">MVKGDQPTPSKLEWRVNIPDGTAKTLMPESGLGCRIWSGILGAVMKLWGFIAKAWKLGVDEPKKVIHCFKVGMALTLVSLFYYMRPLYDGVGGNAMWSVMTVVVVFEYTVGATLSKSINRATGTFLAGSLGIGVHWIASQSGEKFEPIILGGSVFLLASAATFSRFIPSVKARFDYGALIFILTFSLVSVSGYRVEKLLELAHQRLSTVGIGISICFLISMLICPVWAGNELHLLTHGNLQKLADSIDACVEEYFKGSDSNSVSETAKNLEGYKCVLNSKATEESMANFARWEPAHGSFNFPHPWKQYLKIGALMRSCAYCIETLKGSIYSEIQAPEFLKEHFGEVCISLSTHSSNILRELAVITNTMTKSSKIDFSVGDMNYAVQELQNALKSLPSQLNITSEEAQEEQAVKTAAVAPPLLEVLPIATLVSLLIEIAARIEGIAEAVEELATLAEFKPAADQKPKQNQTYNKSISDHQNLETMKTLQKV</sequence>
<keyword evidence="7 10" id="KW-0472">Membrane</keyword>
<comment type="similarity">
    <text evidence="2">Belongs to the aromatic acid exporter (TC 2.A.85) family.</text>
</comment>
<reference evidence="11 12" key="1">
    <citation type="submission" date="2023-12" db="EMBL/GenBank/DDBJ databases">
        <title>A high-quality genome assembly for Dillenia turbinata (Dilleniales).</title>
        <authorList>
            <person name="Chanderbali A."/>
        </authorList>
    </citation>
    <scope>NUCLEOTIDE SEQUENCE [LARGE SCALE GENOMIC DNA]</scope>
    <source>
        <strain evidence="11">LSX21</strain>
        <tissue evidence="11">Leaf</tissue>
    </source>
</reference>
<keyword evidence="6" id="KW-0406">Ion transport</keyword>
<dbReference type="Proteomes" id="UP001370490">
    <property type="component" value="Unassembled WGS sequence"/>
</dbReference>
<evidence type="ECO:0000256" key="3">
    <source>
        <dbReference type="ARBA" id="ARBA00022448"/>
    </source>
</evidence>
<dbReference type="GO" id="GO:0016020">
    <property type="term" value="C:membrane"/>
    <property type="evidence" value="ECO:0007669"/>
    <property type="project" value="UniProtKB-SubCell"/>
</dbReference>
<evidence type="ECO:0000313" key="11">
    <source>
        <dbReference type="EMBL" id="KAK6918169.1"/>
    </source>
</evidence>
<dbReference type="EMBL" id="JBAMMX010000022">
    <property type="protein sequence ID" value="KAK6918169.1"/>
    <property type="molecule type" value="Genomic_DNA"/>
</dbReference>
<protein>
    <submittedName>
        <fullName evidence="11">Aluminum-activated malate transporter</fullName>
    </submittedName>
</protein>
<feature type="transmembrane region" description="Helical" evidence="10">
    <location>
        <begin position="36"/>
        <end position="55"/>
    </location>
</feature>
<evidence type="ECO:0000256" key="6">
    <source>
        <dbReference type="ARBA" id="ARBA00023065"/>
    </source>
</evidence>
<organism evidence="11 12">
    <name type="scientific">Dillenia turbinata</name>
    <dbReference type="NCBI Taxonomy" id="194707"/>
    <lineage>
        <taxon>Eukaryota</taxon>
        <taxon>Viridiplantae</taxon>
        <taxon>Streptophyta</taxon>
        <taxon>Embryophyta</taxon>
        <taxon>Tracheophyta</taxon>
        <taxon>Spermatophyta</taxon>
        <taxon>Magnoliopsida</taxon>
        <taxon>eudicotyledons</taxon>
        <taxon>Gunneridae</taxon>
        <taxon>Pentapetalae</taxon>
        <taxon>Dilleniales</taxon>
        <taxon>Dilleniaceae</taxon>
        <taxon>Dillenia</taxon>
    </lineage>
</organism>
<dbReference type="GO" id="GO:0034220">
    <property type="term" value="P:monoatomic ion transmembrane transport"/>
    <property type="evidence" value="ECO:0007669"/>
    <property type="project" value="UniProtKB-KW"/>
</dbReference>
<feature type="transmembrane region" description="Helical" evidence="10">
    <location>
        <begin position="121"/>
        <end position="139"/>
    </location>
</feature>
<dbReference type="PANTHER" id="PTHR31086">
    <property type="entry name" value="ALUMINUM-ACTIVATED MALATE TRANSPORTER 10"/>
    <property type="match status" value="1"/>
</dbReference>
<keyword evidence="8" id="KW-0407">Ion channel</keyword>
<evidence type="ECO:0000313" key="12">
    <source>
        <dbReference type="Proteomes" id="UP001370490"/>
    </source>
</evidence>
<feature type="transmembrane region" description="Helical" evidence="10">
    <location>
        <begin position="176"/>
        <end position="195"/>
    </location>
</feature>
<dbReference type="GO" id="GO:0015743">
    <property type="term" value="P:malate transport"/>
    <property type="evidence" value="ECO:0007669"/>
    <property type="project" value="InterPro"/>
</dbReference>
<feature type="region of interest" description="Disordered" evidence="9">
    <location>
        <begin position="462"/>
        <end position="490"/>
    </location>
</feature>
<feature type="transmembrane region" description="Helical" evidence="10">
    <location>
        <begin position="96"/>
        <end position="114"/>
    </location>
</feature>
<evidence type="ECO:0000256" key="1">
    <source>
        <dbReference type="ARBA" id="ARBA00004141"/>
    </source>
</evidence>
<feature type="transmembrane region" description="Helical" evidence="10">
    <location>
        <begin position="145"/>
        <end position="164"/>
    </location>
</feature>
<evidence type="ECO:0000256" key="10">
    <source>
        <dbReference type="SAM" id="Phobius"/>
    </source>
</evidence>
<keyword evidence="3" id="KW-0813">Transport</keyword>
<keyword evidence="4 10" id="KW-0812">Transmembrane</keyword>
<accession>A0AAN8US38</accession>
<dbReference type="AlphaFoldDB" id="A0AAN8US38"/>
<comment type="caution">
    <text evidence="11">The sequence shown here is derived from an EMBL/GenBank/DDBJ whole genome shotgun (WGS) entry which is preliminary data.</text>
</comment>
<evidence type="ECO:0000256" key="2">
    <source>
        <dbReference type="ARBA" id="ARBA00007079"/>
    </source>
</evidence>
<evidence type="ECO:0000256" key="9">
    <source>
        <dbReference type="SAM" id="MobiDB-lite"/>
    </source>
</evidence>
<dbReference type="Pfam" id="PF11744">
    <property type="entry name" value="ALMT"/>
    <property type="match status" value="1"/>
</dbReference>
<name>A0AAN8US38_9MAGN</name>
<keyword evidence="12" id="KW-1185">Reference proteome</keyword>
<evidence type="ECO:0000256" key="4">
    <source>
        <dbReference type="ARBA" id="ARBA00022692"/>
    </source>
</evidence>
<feature type="compositionally biased region" description="Polar residues" evidence="9">
    <location>
        <begin position="481"/>
        <end position="490"/>
    </location>
</feature>
<evidence type="ECO:0000256" key="8">
    <source>
        <dbReference type="ARBA" id="ARBA00023303"/>
    </source>
</evidence>
<keyword evidence="5 10" id="KW-1133">Transmembrane helix</keyword>